<comment type="caution">
    <text evidence="1">The sequence shown here is derived from an EMBL/GenBank/DDBJ whole genome shotgun (WGS) entry which is preliminary data.</text>
</comment>
<dbReference type="OrthoDB" id="70173at2759"/>
<gene>
    <name evidence="1" type="ORF">PHYPSEUDO_015331</name>
</gene>
<keyword evidence="2" id="KW-1185">Reference proteome</keyword>
<dbReference type="EMBL" id="JAGDFM010000094">
    <property type="protein sequence ID" value="KAG7386735.1"/>
    <property type="molecule type" value="Genomic_DNA"/>
</dbReference>
<evidence type="ECO:0000313" key="1">
    <source>
        <dbReference type="EMBL" id="KAG7386735.1"/>
    </source>
</evidence>
<organism evidence="1 2">
    <name type="scientific">Phytophthora pseudosyringae</name>
    <dbReference type="NCBI Taxonomy" id="221518"/>
    <lineage>
        <taxon>Eukaryota</taxon>
        <taxon>Sar</taxon>
        <taxon>Stramenopiles</taxon>
        <taxon>Oomycota</taxon>
        <taxon>Peronosporomycetes</taxon>
        <taxon>Peronosporales</taxon>
        <taxon>Peronosporaceae</taxon>
        <taxon>Phytophthora</taxon>
    </lineage>
</organism>
<evidence type="ECO:0008006" key="3">
    <source>
        <dbReference type="Google" id="ProtNLM"/>
    </source>
</evidence>
<dbReference type="Proteomes" id="UP000694044">
    <property type="component" value="Unassembled WGS sequence"/>
</dbReference>
<proteinExistence type="predicted"/>
<name>A0A8T1VZT3_9STRA</name>
<dbReference type="AlphaFoldDB" id="A0A8T1VZT3"/>
<sequence>MEAVLANPKASIESLMALVLERHGVTLNKQLRLVYRARNLVRSGKAVVKRNILPSQDAPLPEMQFVRRHARDKKPSPEPKKLKNQDRMAWTDVLVESLLIERVVKHGKQFVEAGEQSQHRELWEIIRSEFNAMHEATVTVTQLRAKFRYLQEQYLKVRGDEEAAARDASKLVIYPRRWDMLVEYFGVEARQGIPNVGADHEEGIAAGENGSQAVSVTMGQLDNRVLAQSVSQTVPAYVQTPQLQPTSVLDYPAHVQAVHETQALVVRQAPSSALSEVAPKRRRVNPSEAQIDLRPVLNVAPPDSASDLAQTLETIQSVQDDMARSMDSMKHVVEQSNQVIRGLEQALTQSNQVNTALLDFLRRQPPA</sequence>
<reference evidence="1" key="1">
    <citation type="submission" date="2021-02" db="EMBL/GenBank/DDBJ databases">
        <authorList>
            <person name="Palmer J.M."/>
        </authorList>
    </citation>
    <scope>NUCLEOTIDE SEQUENCE</scope>
    <source>
        <strain evidence="1">SCRP734</strain>
    </source>
</reference>
<evidence type="ECO:0000313" key="2">
    <source>
        <dbReference type="Proteomes" id="UP000694044"/>
    </source>
</evidence>
<accession>A0A8T1VZT3</accession>
<protein>
    <recommendedName>
        <fullName evidence="3">Myb/SANT-like domain-containing protein</fullName>
    </recommendedName>
</protein>